<sequence>MSFEASAALQAAIYQALRTDPALTGLVGDAVYDAMPATPPTGTYVAIGPEDVSDAGDMTGRGARHDFIVSVLSGSEDTGGFGPVKDAAAAVMEALEDGALILEHGHLAGLWFVGARARRSDGGAGRRVDLTFRARIDLGLKAA</sequence>
<name>A0A099EWM8_9RHOB</name>
<protein>
    <submittedName>
        <fullName evidence="1">Gene transfer agent protein</fullName>
    </submittedName>
</protein>
<proteinExistence type="predicted"/>
<dbReference type="EMBL" id="JRKS01000069">
    <property type="protein sequence ID" value="KGJ02396.1"/>
    <property type="molecule type" value="Genomic_DNA"/>
</dbReference>
<evidence type="ECO:0000313" key="2">
    <source>
        <dbReference type="Proteomes" id="UP000029917"/>
    </source>
</evidence>
<dbReference type="OrthoDB" id="7644395at2"/>
<dbReference type="Gene3D" id="3.30.2000.30">
    <property type="match status" value="1"/>
</dbReference>
<evidence type="ECO:0000313" key="1">
    <source>
        <dbReference type="EMBL" id="KGJ02396.1"/>
    </source>
</evidence>
<comment type="caution">
    <text evidence="1">The sequence shown here is derived from an EMBL/GenBank/DDBJ whole genome shotgun (WGS) entry which is preliminary data.</text>
</comment>
<reference evidence="1 2" key="2">
    <citation type="submission" date="2014-10" db="EMBL/GenBank/DDBJ databases">
        <title>Paracoccus sanguinis sp. nov., isolated from clinical specimens of New York State patients.</title>
        <authorList>
            <person name="Mingle L.A."/>
            <person name="Cole J.A."/>
            <person name="Lapierre P."/>
            <person name="Musser K.A."/>
        </authorList>
    </citation>
    <scope>NUCLEOTIDE SEQUENCE [LARGE SCALE GENOMIC DNA]</scope>
    <source>
        <strain evidence="1 2">HAMBI 3106</strain>
    </source>
</reference>
<dbReference type="RefSeq" id="WP_036721546.1">
    <property type="nucleotide sequence ID" value="NZ_JRKS01000069.1"/>
</dbReference>
<reference evidence="1 2" key="1">
    <citation type="submission" date="2014-09" db="EMBL/GenBank/DDBJ databases">
        <authorList>
            <person name="McGinnis J.M."/>
            <person name="Wolfgang W.J."/>
        </authorList>
    </citation>
    <scope>NUCLEOTIDE SEQUENCE [LARGE SCALE GENOMIC DNA]</scope>
    <source>
        <strain evidence="1 2">HAMBI 3106</strain>
    </source>
</reference>
<dbReference type="Pfam" id="PF11367">
    <property type="entry name" value="Tail_completion_gp17"/>
    <property type="match status" value="1"/>
</dbReference>
<organism evidence="1 2">
    <name type="scientific">Paracoccus sphaerophysae</name>
    <dbReference type="NCBI Taxonomy" id="690417"/>
    <lineage>
        <taxon>Bacteria</taxon>
        <taxon>Pseudomonadati</taxon>
        <taxon>Pseudomonadota</taxon>
        <taxon>Alphaproteobacteria</taxon>
        <taxon>Rhodobacterales</taxon>
        <taxon>Paracoccaceae</taxon>
        <taxon>Paracoccus</taxon>
    </lineage>
</organism>
<keyword evidence="2" id="KW-1185">Reference proteome</keyword>
<dbReference type="Proteomes" id="UP000029917">
    <property type="component" value="Unassembled WGS sequence"/>
</dbReference>
<dbReference type="InterPro" id="IPR021508">
    <property type="entry name" value="Gp17-like"/>
</dbReference>
<dbReference type="STRING" id="690417.IC63_14815"/>
<gene>
    <name evidence="1" type="ORF">IC63_14815</name>
</gene>
<dbReference type="AlphaFoldDB" id="A0A099EWM8"/>
<accession>A0A099EWM8</accession>
<dbReference type="InterPro" id="IPR053745">
    <property type="entry name" value="Viral_Tail_Comp_sf"/>
</dbReference>